<organism evidence="2 3">
    <name type="scientific">Colocasia esculenta</name>
    <name type="common">Wild taro</name>
    <name type="synonym">Arum esculentum</name>
    <dbReference type="NCBI Taxonomy" id="4460"/>
    <lineage>
        <taxon>Eukaryota</taxon>
        <taxon>Viridiplantae</taxon>
        <taxon>Streptophyta</taxon>
        <taxon>Embryophyta</taxon>
        <taxon>Tracheophyta</taxon>
        <taxon>Spermatophyta</taxon>
        <taxon>Magnoliopsida</taxon>
        <taxon>Liliopsida</taxon>
        <taxon>Araceae</taxon>
        <taxon>Aroideae</taxon>
        <taxon>Colocasieae</taxon>
        <taxon>Colocasia</taxon>
    </lineage>
</organism>
<comment type="caution">
    <text evidence="2">The sequence shown here is derived from an EMBL/GenBank/DDBJ whole genome shotgun (WGS) entry which is preliminary data.</text>
</comment>
<sequence>MAFSQERTPPPPRTGQPEHTPYTNSTSTPQHEHHERRGTPRNKRELERGEKECVHRRLILDPGPDPHVSSERGRTQVTQQ</sequence>
<dbReference type="EMBL" id="NMUH01000577">
    <property type="protein sequence ID" value="MQL81618.1"/>
    <property type="molecule type" value="Genomic_DNA"/>
</dbReference>
<dbReference type="AlphaFoldDB" id="A0A843UDJ5"/>
<evidence type="ECO:0000313" key="2">
    <source>
        <dbReference type="EMBL" id="MQL81618.1"/>
    </source>
</evidence>
<feature type="compositionally biased region" description="Basic and acidic residues" evidence="1">
    <location>
        <begin position="30"/>
        <end position="59"/>
    </location>
</feature>
<protein>
    <submittedName>
        <fullName evidence="2">Uncharacterized protein</fullName>
    </submittedName>
</protein>
<feature type="region of interest" description="Disordered" evidence="1">
    <location>
        <begin position="1"/>
        <end position="80"/>
    </location>
</feature>
<evidence type="ECO:0000256" key="1">
    <source>
        <dbReference type="SAM" id="MobiDB-lite"/>
    </source>
</evidence>
<name>A0A843UDJ5_COLES</name>
<keyword evidence="3" id="KW-1185">Reference proteome</keyword>
<accession>A0A843UDJ5</accession>
<dbReference type="Proteomes" id="UP000652761">
    <property type="component" value="Unassembled WGS sequence"/>
</dbReference>
<evidence type="ECO:0000313" key="3">
    <source>
        <dbReference type="Proteomes" id="UP000652761"/>
    </source>
</evidence>
<proteinExistence type="predicted"/>
<gene>
    <name evidence="2" type="ORF">Taro_014077</name>
</gene>
<reference evidence="2" key="1">
    <citation type="submission" date="2017-07" db="EMBL/GenBank/DDBJ databases">
        <title>Taro Niue Genome Assembly and Annotation.</title>
        <authorList>
            <person name="Atibalentja N."/>
            <person name="Keating K."/>
            <person name="Fields C.J."/>
        </authorList>
    </citation>
    <scope>NUCLEOTIDE SEQUENCE</scope>
    <source>
        <strain evidence="2">Niue_2</strain>
        <tissue evidence="2">Leaf</tissue>
    </source>
</reference>